<dbReference type="EMBL" id="NGJU01000001">
    <property type="protein sequence ID" value="RST97990.1"/>
    <property type="molecule type" value="Genomic_DNA"/>
</dbReference>
<gene>
    <name evidence="2" type="ORF">CBF35_01485</name>
</gene>
<keyword evidence="1" id="KW-1133">Transmembrane helix</keyword>
<evidence type="ECO:0000313" key="3">
    <source>
        <dbReference type="Proteomes" id="UP000287239"/>
    </source>
</evidence>
<accession>A0A429ZW99</accession>
<feature type="transmembrane region" description="Helical" evidence="1">
    <location>
        <begin position="7"/>
        <end position="30"/>
    </location>
</feature>
<keyword evidence="1" id="KW-0812">Transmembrane</keyword>
<evidence type="ECO:0000313" key="2">
    <source>
        <dbReference type="EMBL" id="RST97990.1"/>
    </source>
</evidence>
<feature type="transmembrane region" description="Helical" evidence="1">
    <location>
        <begin position="50"/>
        <end position="72"/>
    </location>
</feature>
<name>A0A429ZW99_9ENTE</name>
<keyword evidence="1" id="KW-0472">Membrane</keyword>
<dbReference type="AlphaFoldDB" id="A0A429ZW99"/>
<comment type="caution">
    <text evidence="2">The sequence shown here is derived from an EMBL/GenBank/DDBJ whole genome shotgun (WGS) entry which is preliminary data.</text>
</comment>
<proteinExistence type="predicted"/>
<dbReference type="OrthoDB" id="2195108at2"/>
<sequence length="83" mass="9680">MKKTNFLVIFWLLISLISFITFLIYFAQIWDSLSYTLIPSTDSYYTKDDILRSLIKSIPMCLLTAASFFLCLKQGLKLYNSPH</sequence>
<evidence type="ECO:0000256" key="1">
    <source>
        <dbReference type="SAM" id="Phobius"/>
    </source>
</evidence>
<dbReference type="Proteomes" id="UP000287239">
    <property type="component" value="Unassembled WGS sequence"/>
</dbReference>
<dbReference type="RefSeq" id="WP_126778116.1">
    <property type="nucleotide sequence ID" value="NZ_CP177122.1"/>
</dbReference>
<keyword evidence="3" id="KW-1185">Reference proteome</keyword>
<dbReference type="GeneID" id="98567027"/>
<organism evidence="2 3">
    <name type="scientific">Vagococcus salmoninarum</name>
    <dbReference type="NCBI Taxonomy" id="2739"/>
    <lineage>
        <taxon>Bacteria</taxon>
        <taxon>Bacillati</taxon>
        <taxon>Bacillota</taxon>
        <taxon>Bacilli</taxon>
        <taxon>Lactobacillales</taxon>
        <taxon>Enterococcaceae</taxon>
        <taxon>Vagococcus</taxon>
    </lineage>
</organism>
<protein>
    <submittedName>
        <fullName evidence="2">Uncharacterized protein</fullName>
    </submittedName>
</protein>
<reference evidence="2 3" key="1">
    <citation type="submission" date="2017-05" db="EMBL/GenBank/DDBJ databases">
        <title>Vagococcus spp. assemblies.</title>
        <authorList>
            <person name="Gulvik C.A."/>
        </authorList>
    </citation>
    <scope>NUCLEOTIDE SEQUENCE [LARGE SCALE GENOMIC DNA]</scope>
    <source>
        <strain evidence="2 3">NCFB 2777</strain>
    </source>
</reference>